<dbReference type="Proteomes" id="UP000652761">
    <property type="component" value="Unassembled WGS sequence"/>
</dbReference>
<accession>A0A843XDN7</accession>
<feature type="region of interest" description="Disordered" evidence="1">
    <location>
        <begin position="89"/>
        <end position="119"/>
    </location>
</feature>
<keyword evidence="3" id="KW-1185">Reference proteome</keyword>
<dbReference type="AlphaFoldDB" id="A0A843XDN7"/>
<dbReference type="EMBL" id="NMUH01007612">
    <property type="protein sequence ID" value="MQM17548.1"/>
    <property type="molecule type" value="Genomic_DNA"/>
</dbReference>
<feature type="compositionally biased region" description="Pro residues" evidence="1">
    <location>
        <begin position="108"/>
        <end position="119"/>
    </location>
</feature>
<gene>
    <name evidence="2" type="ORF">Taro_050518</name>
</gene>
<reference evidence="2" key="1">
    <citation type="submission" date="2017-07" db="EMBL/GenBank/DDBJ databases">
        <title>Taro Niue Genome Assembly and Annotation.</title>
        <authorList>
            <person name="Atibalentja N."/>
            <person name="Keating K."/>
            <person name="Fields C.J."/>
        </authorList>
    </citation>
    <scope>NUCLEOTIDE SEQUENCE</scope>
    <source>
        <strain evidence="2">Niue_2</strain>
        <tissue evidence="2">Leaf</tissue>
    </source>
</reference>
<name>A0A843XDN7_COLES</name>
<feature type="compositionally biased region" description="Low complexity" evidence="1">
    <location>
        <begin position="89"/>
        <end position="107"/>
    </location>
</feature>
<evidence type="ECO:0000256" key="1">
    <source>
        <dbReference type="SAM" id="MobiDB-lite"/>
    </source>
</evidence>
<comment type="caution">
    <text evidence="2">The sequence shown here is derived from an EMBL/GenBank/DDBJ whole genome shotgun (WGS) entry which is preliminary data.</text>
</comment>
<sequence>MTVDIECHREHWVRLQPCVGKWAVNPKWASGSLLGVCPFGPREGPTSTSSAGGGGVANAQGTVRWRAGTSPARKACWRGALLLCGSRSTTASAASRGRGCRLSSPLTASPPPSSHPLHL</sequence>
<protein>
    <submittedName>
        <fullName evidence="2">Uncharacterized protein</fullName>
    </submittedName>
</protein>
<proteinExistence type="predicted"/>
<evidence type="ECO:0000313" key="2">
    <source>
        <dbReference type="EMBL" id="MQM17548.1"/>
    </source>
</evidence>
<organism evidence="2 3">
    <name type="scientific">Colocasia esculenta</name>
    <name type="common">Wild taro</name>
    <name type="synonym">Arum esculentum</name>
    <dbReference type="NCBI Taxonomy" id="4460"/>
    <lineage>
        <taxon>Eukaryota</taxon>
        <taxon>Viridiplantae</taxon>
        <taxon>Streptophyta</taxon>
        <taxon>Embryophyta</taxon>
        <taxon>Tracheophyta</taxon>
        <taxon>Spermatophyta</taxon>
        <taxon>Magnoliopsida</taxon>
        <taxon>Liliopsida</taxon>
        <taxon>Araceae</taxon>
        <taxon>Aroideae</taxon>
        <taxon>Colocasieae</taxon>
        <taxon>Colocasia</taxon>
    </lineage>
</organism>
<evidence type="ECO:0000313" key="3">
    <source>
        <dbReference type="Proteomes" id="UP000652761"/>
    </source>
</evidence>